<dbReference type="AlphaFoldDB" id="A0A382TPF0"/>
<name>A0A382TPF0_9ZZZZ</name>
<dbReference type="EMBL" id="UINC01137978">
    <property type="protein sequence ID" value="SVD23645.1"/>
    <property type="molecule type" value="Genomic_DNA"/>
</dbReference>
<proteinExistence type="predicted"/>
<feature type="compositionally biased region" description="Basic and acidic residues" evidence="1">
    <location>
        <begin position="14"/>
        <end position="30"/>
    </location>
</feature>
<reference evidence="2" key="1">
    <citation type="submission" date="2018-05" db="EMBL/GenBank/DDBJ databases">
        <authorList>
            <person name="Lanie J.A."/>
            <person name="Ng W.-L."/>
            <person name="Kazmierczak K.M."/>
            <person name="Andrzejewski T.M."/>
            <person name="Davidsen T.M."/>
            <person name="Wayne K.J."/>
            <person name="Tettelin H."/>
            <person name="Glass J.I."/>
            <person name="Rusch D."/>
            <person name="Podicherti R."/>
            <person name="Tsui H.-C.T."/>
            <person name="Winkler M.E."/>
        </authorList>
    </citation>
    <scope>NUCLEOTIDE SEQUENCE</scope>
</reference>
<feature type="region of interest" description="Disordered" evidence="1">
    <location>
        <begin position="1"/>
        <end position="30"/>
    </location>
</feature>
<accession>A0A382TPF0</accession>
<sequence>MQDFHYGGPIANQNHERSSRRQRDLSTWEE</sequence>
<protein>
    <submittedName>
        <fullName evidence="2">Uncharacterized protein</fullName>
    </submittedName>
</protein>
<evidence type="ECO:0000313" key="2">
    <source>
        <dbReference type="EMBL" id="SVD23645.1"/>
    </source>
</evidence>
<gene>
    <name evidence="2" type="ORF">METZ01_LOCUS376499</name>
</gene>
<evidence type="ECO:0000256" key="1">
    <source>
        <dbReference type="SAM" id="MobiDB-lite"/>
    </source>
</evidence>
<organism evidence="2">
    <name type="scientific">marine metagenome</name>
    <dbReference type="NCBI Taxonomy" id="408172"/>
    <lineage>
        <taxon>unclassified sequences</taxon>
        <taxon>metagenomes</taxon>
        <taxon>ecological metagenomes</taxon>
    </lineage>
</organism>